<dbReference type="InterPro" id="IPR036565">
    <property type="entry name" value="Mur-like_cat_sf"/>
</dbReference>
<dbReference type="GO" id="GO:0005739">
    <property type="term" value="C:mitochondrion"/>
    <property type="evidence" value="ECO:0007669"/>
    <property type="project" value="TreeGrafter"/>
</dbReference>
<comment type="caution">
    <text evidence="6">The sequence shown here is derived from an EMBL/GenBank/DDBJ whole genome shotgun (WGS) entry which is preliminary data.</text>
</comment>
<keyword evidence="2" id="KW-0436">Ligase</keyword>
<feature type="non-terminal residue" evidence="6">
    <location>
        <position position="1"/>
    </location>
</feature>
<keyword evidence="7" id="KW-1185">Reference proteome</keyword>
<dbReference type="AlphaFoldDB" id="A0AAD3HT33"/>
<evidence type="ECO:0008006" key="8">
    <source>
        <dbReference type="Google" id="ProtNLM"/>
    </source>
</evidence>
<feature type="region of interest" description="Disordered" evidence="5">
    <location>
        <begin position="26"/>
        <end position="62"/>
    </location>
</feature>
<accession>A0AAD3HT33</accession>
<feature type="region of interest" description="Disordered" evidence="5">
    <location>
        <begin position="214"/>
        <end position="233"/>
    </location>
</feature>
<organism evidence="6 7">
    <name type="scientific">Astrephomene gubernaculifera</name>
    <dbReference type="NCBI Taxonomy" id="47775"/>
    <lineage>
        <taxon>Eukaryota</taxon>
        <taxon>Viridiplantae</taxon>
        <taxon>Chlorophyta</taxon>
        <taxon>core chlorophytes</taxon>
        <taxon>Chlorophyceae</taxon>
        <taxon>CS clade</taxon>
        <taxon>Chlamydomonadales</taxon>
        <taxon>Astrephomenaceae</taxon>
        <taxon>Astrephomene</taxon>
    </lineage>
</organism>
<dbReference type="Gene3D" id="3.40.1190.10">
    <property type="entry name" value="Mur-like, catalytic domain"/>
    <property type="match status" value="1"/>
</dbReference>
<evidence type="ECO:0000256" key="2">
    <source>
        <dbReference type="ARBA" id="ARBA00022598"/>
    </source>
</evidence>
<evidence type="ECO:0000313" key="6">
    <source>
        <dbReference type="EMBL" id="GFR51590.1"/>
    </source>
</evidence>
<dbReference type="PANTHER" id="PTHR11136">
    <property type="entry name" value="FOLYLPOLYGLUTAMATE SYNTHASE-RELATED"/>
    <property type="match status" value="1"/>
</dbReference>
<dbReference type="GO" id="GO:0005524">
    <property type="term" value="F:ATP binding"/>
    <property type="evidence" value="ECO:0007669"/>
    <property type="project" value="UniProtKB-KW"/>
</dbReference>
<feature type="compositionally biased region" description="Gly residues" evidence="5">
    <location>
        <begin position="214"/>
        <end position="227"/>
    </location>
</feature>
<dbReference type="EMBL" id="BMAR01000052">
    <property type="protein sequence ID" value="GFR51590.1"/>
    <property type="molecule type" value="Genomic_DNA"/>
</dbReference>
<dbReference type="InterPro" id="IPR001645">
    <property type="entry name" value="Folylpolyglutamate_synth"/>
</dbReference>
<gene>
    <name evidence="6" type="ORF">Agub_g14011</name>
</gene>
<proteinExistence type="inferred from homology"/>
<feature type="compositionally biased region" description="Low complexity" evidence="5">
    <location>
        <begin position="32"/>
        <end position="62"/>
    </location>
</feature>
<protein>
    <recommendedName>
        <fullName evidence="8">Folylpoly-gamma-glutamate synthetase</fullName>
    </recommendedName>
</protein>
<evidence type="ECO:0000256" key="3">
    <source>
        <dbReference type="ARBA" id="ARBA00022741"/>
    </source>
</evidence>
<dbReference type="SUPFAM" id="SSF53623">
    <property type="entry name" value="MurD-like peptide ligases, catalytic domain"/>
    <property type="match status" value="1"/>
</dbReference>
<feature type="non-terminal residue" evidence="6">
    <location>
        <position position="244"/>
    </location>
</feature>
<sequence>HMLPRSEFAASFWRVYGALQAATNDQPPFACPPSSTSSSSAGPASMSSSSSASSPPTGSSALSSSAAAGGRVVVGMPSFFTFMTLLALDAFLARPPELRPHVVVLEVGIGGRLDATNGVVTHGSLAAAGITSLGMDHVELLGDTLPKIAREKAGIMKAGRPVLVSPQQPDAMQALQEVSARVGAPLAVPPPLQHYRLSLSSCRCAAVDVAHAGGRGNNGSGGGGGGDATHAEGDSMLVLGLGGE</sequence>
<dbReference type="Proteomes" id="UP001054857">
    <property type="component" value="Unassembled WGS sequence"/>
</dbReference>
<dbReference type="GO" id="GO:0005829">
    <property type="term" value="C:cytosol"/>
    <property type="evidence" value="ECO:0007669"/>
    <property type="project" value="TreeGrafter"/>
</dbReference>
<dbReference type="PANTHER" id="PTHR11136:SF5">
    <property type="entry name" value="FOLYLPOLYGLUTAMATE SYNTHASE, MITOCHONDRIAL"/>
    <property type="match status" value="1"/>
</dbReference>
<name>A0AAD3HT33_9CHLO</name>
<evidence type="ECO:0000256" key="5">
    <source>
        <dbReference type="SAM" id="MobiDB-lite"/>
    </source>
</evidence>
<evidence type="ECO:0000256" key="1">
    <source>
        <dbReference type="ARBA" id="ARBA00008276"/>
    </source>
</evidence>
<keyword evidence="4" id="KW-0067">ATP-binding</keyword>
<reference evidence="6 7" key="1">
    <citation type="journal article" date="2021" name="Sci. Rep.">
        <title>Genome sequencing of the multicellular alga Astrephomene provides insights into convergent evolution of germ-soma differentiation.</title>
        <authorList>
            <person name="Yamashita S."/>
            <person name="Yamamoto K."/>
            <person name="Matsuzaki R."/>
            <person name="Suzuki S."/>
            <person name="Yamaguchi H."/>
            <person name="Hirooka S."/>
            <person name="Minakuchi Y."/>
            <person name="Miyagishima S."/>
            <person name="Kawachi M."/>
            <person name="Toyoda A."/>
            <person name="Nozaki H."/>
        </authorList>
    </citation>
    <scope>NUCLEOTIDE SEQUENCE [LARGE SCALE GENOMIC DNA]</scope>
    <source>
        <strain evidence="6 7">NIES-4017</strain>
    </source>
</reference>
<keyword evidence="3" id="KW-0547">Nucleotide-binding</keyword>
<evidence type="ECO:0000313" key="7">
    <source>
        <dbReference type="Proteomes" id="UP001054857"/>
    </source>
</evidence>
<evidence type="ECO:0000256" key="4">
    <source>
        <dbReference type="ARBA" id="ARBA00022840"/>
    </source>
</evidence>
<comment type="similarity">
    <text evidence="1">Belongs to the folylpolyglutamate synthase family.</text>
</comment>
<dbReference type="GO" id="GO:0004326">
    <property type="term" value="F:tetrahydrofolylpolyglutamate synthase activity"/>
    <property type="evidence" value="ECO:0007669"/>
    <property type="project" value="InterPro"/>
</dbReference>